<evidence type="ECO:0000256" key="6">
    <source>
        <dbReference type="SAM" id="MobiDB-lite"/>
    </source>
</evidence>
<dbReference type="InParanoid" id="A0A2J6T786"/>
<keyword evidence="3 7" id="KW-1133">Transmembrane helix</keyword>
<evidence type="ECO:0000256" key="1">
    <source>
        <dbReference type="ARBA" id="ARBA00004141"/>
    </source>
</evidence>
<organism evidence="9 10">
    <name type="scientific">Hyaloscypha bicolor E</name>
    <dbReference type="NCBI Taxonomy" id="1095630"/>
    <lineage>
        <taxon>Eukaryota</taxon>
        <taxon>Fungi</taxon>
        <taxon>Dikarya</taxon>
        <taxon>Ascomycota</taxon>
        <taxon>Pezizomycotina</taxon>
        <taxon>Leotiomycetes</taxon>
        <taxon>Helotiales</taxon>
        <taxon>Hyaloscyphaceae</taxon>
        <taxon>Hyaloscypha</taxon>
        <taxon>Hyaloscypha bicolor</taxon>
    </lineage>
</organism>
<feature type="transmembrane region" description="Helical" evidence="7">
    <location>
        <begin position="185"/>
        <end position="212"/>
    </location>
</feature>
<dbReference type="Proteomes" id="UP000235371">
    <property type="component" value="Unassembled WGS sequence"/>
</dbReference>
<feature type="compositionally biased region" description="Polar residues" evidence="6">
    <location>
        <begin position="291"/>
        <end position="301"/>
    </location>
</feature>
<reference evidence="9 10" key="1">
    <citation type="submission" date="2016-04" db="EMBL/GenBank/DDBJ databases">
        <title>A degradative enzymes factory behind the ericoid mycorrhizal symbiosis.</title>
        <authorList>
            <consortium name="DOE Joint Genome Institute"/>
            <person name="Martino E."/>
            <person name="Morin E."/>
            <person name="Grelet G."/>
            <person name="Kuo A."/>
            <person name="Kohler A."/>
            <person name="Daghino S."/>
            <person name="Barry K."/>
            <person name="Choi C."/>
            <person name="Cichocki N."/>
            <person name="Clum A."/>
            <person name="Copeland A."/>
            <person name="Hainaut M."/>
            <person name="Haridas S."/>
            <person name="Labutti K."/>
            <person name="Lindquist E."/>
            <person name="Lipzen A."/>
            <person name="Khouja H.-R."/>
            <person name="Murat C."/>
            <person name="Ohm R."/>
            <person name="Olson A."/>
            <person name="Spatafora J."/>
            <person name="Veneault-Fourrey C."/>
            <person name="Henrissat B."/>
            <person name="Grigoriev I."/>
            <person name="Martin F."/>
            <person name="Perotto S."/>
        </authorList>
    </citation>
    <scope>NUCLEOTIDE SEQUENCE [LARGE SCALE GENOMIC DNA]</scope>
    <source>
        <strain evidence="9 10">E</strain>
    </source>
</reference>
<evidence type="ECO:0000256" key="2">
    <source>
        <dbReference type="ARBA" id="ARBA00022692"/>
    </source>
</evidence>
<dbReference type="EMBL" id="KZ613817">
    <property type="protein sequence ID" value="PMD58880.1"/>
    <property type="molecule type" value="Genomic_DNA"/>
</dbReference>
<evidence type="ECO:0000313" key="10">
    <source>
        <dbReference type="Proteomes" id="UP000235371"/>
    </source>
</evidence>
<dbReference type="GO" id="GO:0016020">
    <property type="term" value="C:membrane"/>
    <property type="evidence" value="ECO:0007669"/>
    <property type="project" value="UniProtKB-SubCell"/>
</dbReference>
<dbReference type="PANTHER" id="PTHR33048:SF123">
    <property type="entry name" value="INTEGRAL MEMBRANE PROTEIN"/>
    <property type="match status" value="1"/>
</dbReference>
<feature type="domain" description="Rhodopsin" evidence="8">
    <location>
        <begin position="42"/>
        <end position="285"/>
    </location>
</feature>
<name>A0A2J6T786_9HELO</name>
<dbReference type="GeneID" id="36591306"/>
<evidence type="ECO:0000256" key="4">
    <source>
        <dbReference type="ARBA" id="ARBA00023136"/>
    </source>
</evidence>
<evidence type="ECO:0000256" key="3">
    <source>
        <dbReference type="ARBA" id="ARBA00022989"/>
    </source>
</evidence>
<dbReference type="AlphaFoldDB" id="A0A2J6T786"/>
<proteinExistence type="inferred from homology"/>
<evidence type="ECO:0000256" key="5">
    <source>
        <dbReference type="ARBA" id="ARBA00038359"/>
    </source>
</evidence>
<dbReference type="OrthoDB" id="5401779at2759"/>
<feature type="transmembrane region" description="Helical" evidence="7">
    <location>
        <begin position="224"/>
        <end position="243"/>
    </location>
</feature>
<evidence type="ECO:0000259" key="8">
    <source>
        <dbReference type="Pfam" id="PF20684"/>
    </source>
</evidence>
<comment type="similarity">
    <text evidence="5">Belongs to the SAT4 family.</text>
</comment>
<feature type="transmembrane region" description="Helical" evidence="7">
    <location>
        <begin position="143"/>
        <end position="165"/>
    </location>
</feature>
<comment type="subcellular location">
    <subcellularLocation>
        <location evidence="1">Membrane</location>
        <topology evidence="1">Multi-pass membrane protein</topology>
    </subcellularLocation>
</comment>
<dbReference type="Pfam" id="PF20684">
    <property type="entry name" value="Fung_rhodopsin"/>
    <property type="match status" value="1"/>
</dbReference>
<keyword evidence="2 7" id="KW-0812">Transmembrane</keyword>
<dbReference type="InterPro" id="IPR052337">
    <property type="entry name" value="SAT4-like"/>
</dbReference>
<feature type="region of interest" description="Disordered" evidence="6">
    <location>
        <begin position="291"/>
        <end position="318"/>
    </location>
</feature>
<feature type="transmembrane region" description="Helical" evidence="7">
    <location>
        <begin position="25"/>
        <end position="46"/>
    </location>
</feature>
<evidence type="ECO:0000313" key="9">
    <source>
        <dbReference type="EMBL" id="PMD58880.1"/>
    </source>
</evidence>
<feature type="transmembrane region" description="Helical" evidence="7">
    <location>
        <begin position="107"/>
        <end position="131"/>
    </location>
</feature>
<keyword evidence="4 7" id="KW-0472">Membrane</keyword>
<dbReference type="PANTHER" id="PTHR33048">
    <property type="entry name" value="PTH11-LIKE INTEGRAL MEMBRANE PROTEIN (AFU_ORTHOLOGUE AFUA_5G11245)"/>
    <property type="match status" value="1"/>
</dbReference>
<sequence length="353" mass="38747">MASYFDPSALTIYDLSQHDTVTQGVVFNNLVCMAVVVSVITLRIYVRHSIKHAAGSDDYFAAAAAASAIVLSTCCLFAAAQGLGKHIWDLGIDSSTSSHNASLRISIPLYICYLSYLAANTFIKCSILASYYRLFPGQMFRRFLLVLGGLVAATCVSSILVGIFECYPVKSSWDWFSPRENCIDILRFFVVSSWISTITDIIIWCCPFPQFFRLQMKPRRKLQLILLFGAGAFAFVAGILRLARLDGLRSVDITYTGVSPINWSVAEVSTAIVCASVPSLRPLAVRFFPSSWQSGPVSSPESAGPRVMDKASGSSRGGSPYCGRNIYLDDLESQQSTSLYSTTPDRALRGYRM</sequence>
<protein>
    <recommendedName>
        <fullName evidence="8">Rhodopsin domain-containing protein</fullName>
    </recommendedName>
</protein>
<evidence type="ECO:0000256" key="7">
    <source>
        <dbReference type="SAM" id="Phobius"/>
    </source>
</evidence>
<feature type="transmembrane region" description="Helical" evidence="7">
    <location>
        <begin position="58"/>
        <end position="80"/>
    </location>
</feature>
<dbReference type="RefSeq" id="XP_024735784.1">
    <property type="nucleotide sequence ID" value="XM_024883229.1"/>
</dbReference>
<gene>
    <name evidence="9" type="ORF">K444DRAFT_630538</name>
</gene>
<accession>A0A2J6T786</accession>
<keyword evidence="10" id="KW-1185">Reference proteome</keyword>
<dbReference type="InterPro" id="IPR049326">
    <property type="entry name" value="Rhodopsin_dom_fungi"/>
</dbReference>
<dbReference type="STRING" id="1095630.A0A2J6T786"/>